<keyword evidence="2" id="KW-1185">Reference proteome</keyword>
<name>A0A0R1TT69_9LACO</name>
<dbReference type="RefSeq" id="WP_156302143.1">
    <property type="nucleotide sequence ID" value="NZ_AZFJ01000061.1"/>
</dbReference>
<reference evidence="1 2" key="1">
    <citation type="journal article" date="2015" name="Genome Announc.">
        <title>Expanding the biotechnology potential of lactobacilli through comparative genomics of 213 strains and associated genera.</title>
        <authorList>
            <person name="Sun Z."/>
            <person name="Harris H.M."/>
            <person name="McCann A."/>
            <person name="Guo C."/>
            <person name="Argimon S."/>
            <person name="Zhang W."/>
            <person name="Yang X."/>
            <person name="Jeffery I.B."/>
            <person name="Cooney J.C."/>
            <person name="Kagawa T.F."/>
            <person name="Liu W."/>
            <person name="Song Y."/>
            <person name="Salvetti E."/>
            <person name="Wrobel A."/>
            <person name="Rasinkangas P."/>
            <person name="Parkhill J."/>
            <person name="Rea M.C."/>
            <person name="O'Sullivan O."/>
            <person name="Ritari J."/>
            <person name="Douillard F.P."/>
            <person name="Paul Ross R."/>
            <person name="Yang R."/>
            <person name="Briner A.E."/>
            <person name="Felis G.E."/>
            <person name="de Vos W.M."/>
            <person name="Barrangou R."/>
            <person name="Klaenhammer T.R."/>
            <person name="Caufield P.W."/>
            <person name="Cui Y."/>
            <person name="Zhang H."/>
            <person name="O'Toole P.W."/>
        </authorList>
    </citation>
    <scope>NUCLEOTIDE SEQUENCE [LARGE SCALE GENOMIC DNA]</scope>
    <source>
        <strain evidence="1 2">DSM 15945</strain>
    </source>
</reference>
<proteinExistence type="predicted"/>
<evidence type="ECO:0000313" key="2">
    <source>
        <dbReference type="Proteomes" id="UP000051922"/>
    </source>
</evidence>
<gene>
    <name evidence="1" type="ORF">FC50_GL002119</name>
</gene>
<sequence length="50" mass="5229">MGYCDLVDRSTVTAAVAGRTGVVVPVERLVPATGAVNLTLTPVPCYRELP</sequence>
<comment type="caution">
    <text evidence="1">The sequence shown here is derived from an EMBL/GenBank/DDBJ whole genome shotgun (WGS) entry which is preliminary data.</text>
</comment>
<protein>
    <submittedName>
        <fullName evidence="1">Uncharacterized protein</fullName>
    </submittedName>
</protein>
<organism evidence="1 2">
    <name type="scientific">Lacticaseibacillus pantheris DSM 15945 = JCM 12539 = NBRC 106106</name>
    <dbReference type="NCBI Taxonomy" id="1423783"/>
    <lineage>
        <taxon>Bacteria</taxon>
        <taxon>Bacillati</taxon>
        <taxon>Bacillota</taxon>
        <taxon>Bacilli</taxon>
        <taxon>Lactobacillales</taxon>
        <taxon>Lactobacillaceae</taxon>
        <taxon>Lacticaseibacillus</taxon>
    </lineage>
</organism>
<dbReference type="PATRIC" id="fig|1423783.4.peg.2173"/>
<dbReference type="Proteomes" id="UP000051922">
    <property type="component" value="Unassembled WGS sequence"/>
</dbReference>
<evidence type="ECO:0000313" key="1">
    <source>
        <dbReference type="EMBL" id="KRL84508.1"/>
    </source>
</evidence>
<dbReference type="AlphaFoldDB" id="A0A0R1TT69"/>
<dbReference type="EMBL" id="AZFJ01000061">
    <property type="protein sequence ID" value="KRL84508.1"/>
    <property type="molecule type" value="Genomic_DNA"/>
</dbReference>
<accession>A0A0R1TT69</accession>